<proteinExistence type="predicted"/>
<evidence type="ECO:0000313" key="4">
    <source>
        <dbReference type="Proteomes" id="UP001177003"/>
    </source>
</evidence>
<reference evidence="3" key="1">
    <citation type="submission" date="2023-04" db="EMBL/GenBank/DDBJ databases">
        <authorList>
            <person name="Vijverberg K."/>
            <person name="Xiong W."/>
            <person name="Schranz E."/>
        </authorList>
    </citation>
    <scope>NUCLEOTIDE SEQUENCE</scope>
</reference>
<dbReference type="SUPFAM" id="SSF55315">
    <property type="entry name" value="L30e-like"/>
    <property type="match status" value="1"/>
</dbReference>
<evidence type="ECO:0000313" key="3">
    <source>
        <dbReference type="EMBL" id="CAI9295189.1"/>
    </source>
</evidence>
<accession>A0AA35ZN28</accession>
<dbReference type="PANTHER" id="PTHR47903:SF2">
    <property type="entry name" value="OS07G0636400 PROTEIN"/>
    <property type="match status" value="1"/>
</dbReference>
<gene>
    <name evidence="3" type="ORF">LSALG_LOCUS34142</name>
</gene>
<evidence type="ECO:0000259" key="2">
    <source>
        <dbReference type="Pfam" id="PF01248"/>
    </source>
</evidence>
<dbReference type="Proteomes" id="UP001177003">
    <property type="component" value="Chromosome 7"/>
</dbReference>
<feature type="domain" description="Ribosomal protein eL8/eL30/eS12/Gadd45" evidence="2">
    <location>
        <begin position="186"/>
        <end position="245"/>
    </location>
</feature>
<protein>
    <recommendedName>
        <fullName evidence="2">Ribosomal protein eL8/eL30/eS12/Gadd45 domain-containing protein</fullName>
    </recommendedName>
</protein>
<dbReference type="Pfam" id="PF01248">
    <property type="entry name" value="Ribosomal_L7Ae"/>
    <property type="match status" value="1"/>
</dbReference>
<dbReference type="AlphaFoldDB" id="A0AA35ZN28"/>
<dbReference type="Gene3D" id="3.30.1330.30">
    <property type="match status" value="1"/>
</dbReference>
<dbReference type="PANTHER" id="PTHR47903">
    <property type="entry name" value="OS07G0636400 PROTEIN"/>
    <property type="match status" value="1"/>
</dbReference>
<keyword evidence="4" id="KW-1185">Reference proteome</keyword>
<organism evidence="3 4">
    <name type="scientific">Lactuca saligna</name>
    <name type="common">Willowleaf lettuce</name>
    <dbReference type="NCBI Taxonomy" id="75948"/>
    <lineage>
        <taxon>Eukaryota</taxon>
        <taxon>Viridiplantae</taxon>
        <taxon>Streptophyta</taxon>
        <taxon>Embryophyta</taxon>
        <taxon>Tracheophyta</taxon>
        <taxon>Spermatophyta</taxon>
        <taxon>Magnoliopsida</taxon>
        <taxon>eudicotyledons</taxon>
        <taxon>Gunneridae</taxon>
        <taxon>Pentapetalae</taxon>
        <taxon>asterids</taxon>
        <taxon>campanulids</taxon>
        <taxon>Asterales</taxon>
        <taxon>Asteraceae</taxon>
        <taxon>Cichorioideae</taxon>
        <taxon>Cichorieae</taxon>
        <taxon>Lactucinae</taxon>
        <taxon>Lactuca</taxon>
    </lineage>
</organism>
<feature type="region of interest" description="Disordered" evidence="1">
    <location>
        <begin position="52"/>
        <end position="77"/>
    </location>
</feature>
<dbReference type="InterPro" id="IPR004038">
    <property type="entry name" value="Ribosomal_eL8/eL30/eS12/Gad45"/>
</dbReference>
<sequence length="264" mass="28927">MFESGTENRNSNGTEKQYGSRYPNFLVEMVSYTSYPEFEVLDRLGRKAAINGTAGSPAARTPPNRHSSSSSRASCNRQFDTSQEIIGDLHRIILVLPQKLSNDSILQQPNSYEGESLLHLLNSIQREIKLARRSDESLPYKIWLKQQFSIGVNDVTRVLERIPPLHGSLSSPTESSNAKMSPLHLQAILIATDCNPRSLTKHLPSLASSRGVSVIFVKDKKGGSFKLGEIVNLKTAMAIGVKARGNAVNKSIAEILGDNDVVGP</sequence>
<evidence type="ECO:0000256" key="1">
    <source>
        <dbReference type="SAM" id="MobiDB-lite"/>
    </source>
</evidence>
<dbReference type="InterPro" id="IPR029064">
    <property type="entry name" value="Ribosomal_eL30-like_sf"/>
</dbReference>
<dbReference type="EMBL" id="OX465083">
    <property type="protein sequence ID" value="CAI9295189.1"/>
    <property type="molecule type" value="Genomic_DNA"/>
</dbReference>
<name>A0AA35ZN28_LACSI</name>